<gene>
    <name evidence="10" type="ORF">JW984_09700</name>
</gene>
<dbReference type="PANTHER" id="PTHR43553">
    <property type="entry name" value="HEAVY METAL TRANSPORTER"/>
    <property type="match status" value="1"/>
</dbReference>
<proteinExistence type="inferred from homology"/>
<dbReference type="GO" id="GO:0043190">
    <property type="term" value="C:ATP-binding cassette (ABC) transporter complex"/>
    <property type="evidence" value="ECO:0007669"/>
    <property type="project" value="TreeGrafter"/>
</dbReference>
<dbReference type="CDD" id="cd03225">
    <property type="entry name" value="ABC_cobalt_CbiO_domain1"/>
    <property type="match status" value="1"/>
</dbReference>
<dbReference type="GO" id="GO:0042626">
    <property type="term" value="F:ATPase-coupled transmembrane transporter activity"/>
    <property type="evidence" value="ECO:0007669"/>
    <property type="project" value="TreeGrafter"/>
</dbReference>
<accession>A0A9D8PNM4</accession>
<feature type="domain" description="ABC transporter" evidence="9">
    <location>
        <begin position="2"/>
        <end position="236"/>
    </location>
</feature>
<evidence type="ECO:0000256" key="3">
    <source>
        <dbReference type="ARBA" id="ARBA00022448"/>
    </source>
</evidence>
<dbReference type="InterPro" id="IPR050095">
    <property type="entry name" value="ECF_ABC_transporter_ATP-bd"/>
</dbReference>
<dbReference type="SUPFAM" id="SSF52540">
    <property type="entry name" value="P-loop containing nucleoside triphosphate hydrolases"/>
    <property type="match status" value="1"/>
</dbReference>
<comment type="caution">
    <text evidence="10">The sequence shown here is derived from an EMBL/GenBank/DDBJ whole genome shotgun (WGS) entry which is preliminary data.</text>
</comment>
<dbReference type="InterPro" id="IPR003593">
    <property type="entry name" value="AAA+_ATPase"/>
</dbReference>
<keyword evidence="5" id="KW-0547">Nucleotide-binding</keyword>
<dbReference type="Pfam" id="PF00005">
    <property type="entry name" value="ABC_tran"/>
    <property type="match status" value="1"/>
</dbReference>
<dbReference type="PANTHER" id="PTHR43553:SF24">
    <property type="entry name" value="ENERGY-COUPLING FACTOR TRANSPORTER ATP-BINDING PROTEIN ECFA1"/>
    <property type="match status" value="1"/>
</dbReference>
<keyword evidence="4" id="KW-1003">Cell membrane</keyword>
<comment type="similarity">
    <text evidence="2">Belongs to the ABC transporter superfamily.</text>
</comment>
<dbReference type="InterPro" id="IPR003439">
    <property type="entry name" value="ABC_transporter-like_ATP-bd"/>
</dbReference>
<sequence>MIHLSDVHLSFDSASGIKNRVLNGVDLHIPRGKYAALIGPNGSGKTTIAKIIKGLITPDSGTVKVAGKTISHEELMDNVGLVFSNPENQIVSAVVEEDIAFGLENQGVPTSEMKELVSTALKRLNLYQLRKMPPHHLSGGEQQRLVIAGILVLGSEILILDEATSMLDSKGRRDILSLIRDLNRREGLTVLSITHSLVEAVLSDLVLALDGGEIIFCGPPLEFLFNDGILERLKINLPEFLILIRRLVDEGVDLPPENVGIEGIVNALENVHGGI</sequence>
<keyword evidence="6 10" id="KW-0067">ATP-binding</keyword>
<comment type="subcellular location">
    <subcellularLocation>
        <location evidence="1">Cell membrane</location>
    </subcellularLocation>
</comment>
<dbReference type="PROSITE" id="PS00211">
    <property type="entry name" value="ABC_TRANSPORTER_1"/>
    <property type="match status" value="1"/>
</dbReference>
<keyword evidence="7" id="KW-1278">Translocase</keyword>
<reference evidence="10" key="1">
    <citation type="journal article" date="2021" name="Environ. Microbiol.">
        <title>Genomic characterization of three novel Desulfobacterota classes expand the metabolic and phylogenetic diversity of the phylum.</title>
        <authorList>
            <person name="Murphy C.L."/>
            <person name="Biggerstaff J."/>
            <person name="Eichhorn A."/>
            <person name="Ewing E."/>
            <person name="Shahan R."/>
            <person name="Soriano D."/>
            <person name="Stewart S."/>
            <person name="VanMol K."/>
            <person name="Walker R."/>
            <person name="Walters P."/>
            <person name="Elshahed M.S."/>
            <person name="Youssef N.H."/>
        </authorList>
    </citation>
    <scope>NUCLEOTIDE SEQUENCE</scope>
    <source>
        <strain evidence="10">Zod_Metabat.24</strain>
    </source>
</reference>
<organism evidence="10 11">
    <name type="scientific">Candidatus Zymogenus saltonus</name>
    <dbReference type="NCBI Taxonomy" id="2844893"/>
    <lineage>
        <taxon>Bacteria</taxon>
        <taxon>Deltaproteobacteria</taxon>
        <taxon>Candidatus Zymogenia</taxon>
        <taxon>Candidatus Zymogeniales</taxon>
        <taxon>Candidatus Zymogenaceae</taxon>
        <taxon>Candidatus Zymogenus</taxon>
    </lineage>
</organism>
<evidence type="ECO:0000256" key="2">
    <source>
        <dbReference type="ARBA" id="ARBA00005417"/>
    </source>
</evidence>
<reference evidence="10" key="2">
    <citation type="submission" date="2021-01" db="EMBL/GenBank/DDBJ databases">
        <authorList>
            <person name="Hahn C.R."/>
            <person name="Youssef N.H."/>
            <person name="Elshahed M."/>
        </authorList>
    </citation>
    <scope>NUCLEOTIDE SEQUENCE</scope>
    <source>
        <strain evidence="10">Zod_Metabat.24</strain>
    </source>
</reference>
<evidence type="ECO:0000256" key="7">
    <source>
        <dbReference type="ARBA" id="ARBA00022967"/>
    </source>
</evidence>
<name>A0A9D8PNM4_9DELT</name>
<dbReference type="InterPro" id="IPR027417">
    <property type="entry name" value="P-loop_NTPase"/>
</dbReference>
<dbReference type="EMBL" id="JAFGIX010000049">
    <property type="protein sequence ID" value="MBN1573454.1"/>
    <property type="molecule type" value="Genomic_DNA"/>
</dbReference>
<evidence type="ECO:0000259" key="9">
    <source>
        <dbReference type="PROSITE" id="PS50893"/>
    </source>
</evidence>
<dbReference type="FunFam" id="3.40.50.300:FF:000224">
    <property type="entry name" value="Energy-coupling factor transporter ATP-binding protein EcfA"/>
    <property type="match status" value="1"/>
</dbReference>
<keyword evidence="8" id="KW-0472">Membrane</keyword>
<dbReference type="GO" id="GO:0016887">
    <property type="term" value="F:ATP hydrolysis activity"/>
    <property type="evidence" value="ECO:0007669"/>
    <property type="project" value="InterPro"/>
</dbReference>
<dbReference type="SMART" id="SM00382">
    <property type="entry name" value="AAA"/>
    <property type="match status" value="1"/>
</dbReference>
<dbReference type="InterPro" id="IPR017871">
    <property type="entry name" value="ABC_transporter-like_CS"/>
</dbReference>
<dbReference type="Gene3D" id="3.40.50.300">
    <property type="entry name" value="P-loop containing nucleotide triphosphate hydrolases"/>
    <property type="match status" value="1"/>
</dbReference>
<dbReference type="Proteomes" id="UP000809273">
    <property type="component" value="Unassembled WGS sequence"/>
</dbReference>
<dbReference type="AlphaFoldDB" id="A0A9D8PNM4"/>
<evidence type="ECO:0000256" key="5">
    <source>
        <dbReference type="ARBA" id="ARBA00022741"/>
    </source>
</evidence>
<keyword evidence="3" id="KW-0813">Transport</keyword>
<protein>
    <submittedName>
        <fullName evidence="10">ATP-binding cassette domain-containing protein</fullName>
    </submittedName>
</protein>
<evidence type="ECO:0000256" key="6">
    <source>
        <dbReference type="ARBA" id="ARBA00022840"/>
    </source>
</evidence>
<dbReference type="GO" id="GO:0005524">
    <property type="term" value="F:ATP binding"/>
    <property type="evidence" value="ECO:0007669"/>
    <property type="project" value="UniProtKB-KW"/>
</dbReference>
<dbReference type="InterPro" id="IPR015856">
    <property type="entry name" value="ABC_transpr_CbiO/EcfA_su"/>
</dbReference>
<evidence type="ECO:0000256" key="1">
    <source>
        <dbReference type="ARBA" id="ARBA00004236"/>
    </source>
</evidence>
<evidence type="ECO:0000313" key="11">
    <source>
        <dbReference type="Proteomes" id="UP000809273"/>
    </source>
</evidence>
<evidence type="ECO:0000256" key="8">
    <source>
        <dbReference type="ARBA" id="ARBA00023136"/>
    </source>
</evidence>
<evidence type="ECO:0000313" key="10">
    <source>
        <dbReference type="EMBL" id="MBN1573454.1"/>
    </source>
</evidence>
<evidence type="ECO:0000256" key="4">
    <source>
        <dbReference type="ARBA" id="ARBA00022475"/>
    </source>
</evidence>
<dbReference type="PROSITE" id="PS50893">
    <property type="entry name" value="ABC_TRANSPORTER_2"/>
    <property type="match status" value="1"/>
</dbReference>